<dbReference type="SUPFAM" id="SSF53474">
    <property type="entry name" value="alpha/beta-Hydrolases"/>
    <property type="match status" value="1"/>
</dbReference>
<dbReference type="Pfam" id="PF00756">
    <property type="entry name" value="Esterase"/>
    <property type="match status" value="1"/>
</dbReference>
<comment type="caution">
    <text evidence="1">The sequence shown here is derived from an EMBL/GenBank/DDBJ whole genome shotgun (WGS) entry which is preliminary data.</text>
</comment>
<reference evidence="1 2" key="1">
    <citation type="submission" date="2020-03" db="EMBL/GenBank/DDBJ databases">
        <title>Soil Listeria distribution.</title>
        <authorList>
            <person name="Liao J."/>
            <person name="Wiedmann M."/>
        </authorList>
    </citation>
    <scope>NUCLEOTIDE SEQUENCE [LARGE SCALE GENOMIC DNA]</scope>
    <source>
        <strain evidence="1 2">FSL L7-1507</strain>
    </source>
</reference>
<dbReference type="InterPro" id="IPR000801">
    <property type="entry name" value="Esterase-like"/>
</dbReference>
<name>A0A841ZRG7_9LIST</name>
<dbReference type="InterPro" id="IPR029058">
    <property type="entry name" value="AB_hydrolase_fold"/>
</dbReference>
<dbReference type="PANTHER" id="PTHR48098:SF1">
    <property type="entry name" value="DIACYLGLYCEROL ACYLTRANSFERASE_MYCOLYLTRANSFERASE AG85A"/>
    <property type="match status" value="1"/>
</dbReference>
<accession>A0A841ZRG7</accession>
<dbReference type="EMBL" id="JAARRM010000002">
    <property type="protein sequence ID" value="MBC1521211.1"/>
    <property type="molecule type" value="Genomic_DNA"/>
</dbReference>
<organism evidence="1 2">
    <name type="scientific">Listeria aquatica</name>
    <dbReference type="NCBI Taxonomy" id="1494960"/>
    <lineage>
        <taxon>Bacteria</taxon>
        <taxon>Bacillati</taxon>
        <taxon>Bacillota</taxon>
        <taxon>Bacilli</taxon>
        <taxon>Bacillales</taxon>
        <taxon>Listeriaceae</taxon>
        <taxon>Listeria</taxon>
    </lineage>
</organism>
<proteinExistence type="predicted"/>
<protein>
    <submittedName>
        <fullName evidence="1">Esterase family protein</fullName>
    </submittedName>
</protein>
<dbReference type="InterPro" id="IPR050583">
    <property type="entry name" value="Mycobacterial_A85_antigen"/>
</dbReference>
<dbReference type="Gene3D" id="3.40.50.1820">
    <property type="entry name" value="alpha/beta hydrolase"/>
    <property type="match status" value="1"/>
</dbReference>
<dbReference type="RefSeq" id="WP_185372987.1">
    <property type="nucleotide sequence ID" value="NZ_JAARRM010000002.1"/>
</dbReference>
<dbReference type="Proteomes" id="UP000559885">
    <property type="component" value="Unassembled WGS sequence"/>
</dbReference>
<evidence type="ECO:0000313" key="1">
    <source>
        <dbReference type="EMBL" id="MBC1521211.1"/>
    </source>
</evidence>
<gene>
    <name evidence="1" type="ORF">HB912_06095</name>
</gene>
<dbReference type="PANTHER" id="PTHR48098">
    <property type="entry name" value="ENTEROCHELIN ESTERASE-RELATED"/>
    <property type="match status" value="1"/>
</dbReference>
<sequence length="251" mass="28725">MAIIDFQFLSKTLATTTSISIILPERDDWFQAHGNQTPYPTLYLLHGLSNNHSTYVRNTNIERYASEKGIAVVMPSFDHSFYSNMAYGHRYFDYFTKELLPLLPTLFPLAQEREKNFVAGHSMGGYGAFKMALSCPSHFAKAASMSGVMDIDYILHHPFDNFSVEAVTGGKTTLHGTPSDLYHLIRENKKNGVLLPELYQTCGTEDFLYEDNLAFRDFLKKENIHAKYVEAPGEHNFKFWDKSIENVLEWL</sequence>
<dbReference type="GO" id="GO:0016747">
    <property type="term" value="F:acyltransferase activity, transferring groups other than amino-acyl groups"/>
    <property type="evidence" value="ECO:0007669"/>
    <property type="project" value="TreeGrafter"/>
</dbReference>
<evidence type="ECO:0000313" key="2">
    <source>
        <dbReference type="Proteomes" id="UP000559885"/>
    </source>
</evidence>
<dbReference type="AlphaFoldDB" id="A0A841ZRG7"/>